<evidence type="ECO:0000313" key="1">
    <source>
        <dbReference type="EMBL" id="KAJ1143152.1"/>
    </source>
</evidence>
<dbReference type="Proteomes" id="UP001066276">
    <property type="component" value="Chromosome 6"/>
</dbReference>
<proteinExistence type="predicted"/>
<organism evidence="1 2">
    <name type="scientific">Pleurodeles waltl</name>
    <name type="common">Iberian ribbed newt</name>
    <dbReference type="NCBI Taxonomy" id="8319"/>
    <lineage>
        <taxon>Eukaryota</taxon>
        <taxon>Metazoa</taxon>
        <taxon>Chordata</taxon>
        <taxon>Craniata</taxon>
        <taxon>Vertebrata</taxon>
        <taxon>Euteleostomi</taxon>
        <taxon>Amphibia</taxon>
        <taxon>Batrachia</taxon>
        <taxon>Caudata</taxon>
        <taxon>Salamandroidea</taxon>
        <taxon>Salamandridae</taxon>
        <taxon>Pleurodelinae</taxon>
        <taxon>Pleurodeles</taxon>
    </lineage>
</organism>
<comment type="caution">
    <text evidence="1">The sequence shown here is derived from an EMBL/GenBank/DDBJ whole genome shotgun (WGS) entry which is preliminary data.</text>
</comment>
<reference evidence="1" key="1">
    <citation type="journal article" date="2022" name="bioRxiv">
        <title>Sequencing and chromosome-scale assembly of the giantPleurodeles waltlgenome.</title>
        <authorList>
            <person name="Brown T."/>
            <person name="Elewa A."/>
            <person name="Iarovenko S."/>
            <person name="Subramanian E."/>
            <person name="Araus A.J."/>
            <person name="Petzold A."/>
            <person name="Susuki M."/>
            <person name="Suzuki K.-i.T."/>
            <person name="Hayashi T."/>
            <person name="Toyoda A."/>
            <person name="Oliveira C."/>
            <person name="Osipova E."/>
            <person name="Leigh N.D."/>
            <person name="Simon A."/>
            <person name="Yun M.H."/>
        </authorList>
    </citation>
    <scope>NUCLEOTIDE SEQUENCE</scope>
    <source>
        <strain evidence="1">20211129_DDA</strain>
        <tissue evidence="1">Liver</tissue>
    </source>
</reference>
<dbReference type="AlphaFoldDB" id="A0AAV7QUL3"/>
<protein>
    <submittedName>
        <fullName evidence="1">Uncharacterized protein</fullName>
    </submittedName>
</protein>
<evidence type="ECO:0000313" key="2">
    <source>
        <dbReference type="Proteomes" id="UP001066276"/>
    </source>
</evidence>
<sequence length="137" mass="15357">MGPLILPPQRSFDDKAASTVYDMLAMDKIPLVEAISHGDKIGMIYTILVDLQPDNMLQQNEKWAKRLGKAEVFPKKITGCNVQLSATLVLLGVIDPTRGIEPPGEKIRFFLCIGMAIFRLCIATDWIKEEPPTFEIR</sequence>
<name>A0AAV7QUL3_PLEWA</name>
<dbReference type="EMBL" id="JANPWB010000010">
    <property type="protein sequence ID" value="KAJ1143152.1"/>
    <property type="molecule type" value="Genomic_DNA"/>
</dbReference>
<accession>A0AAV7QUL3</accession>
<gene>
    <name evidence="1" type="ORF">NDU88_009463</name>
</gene>
<keyword evidence="2" id="KW-1185">Reference proteome</keyword>